<evidence type="ECO:0000256" key="3">
    <source>
        <dbReference type="ARBA" id="ARBA00023295"/>
    </source>
</evidence>
<name>A0A382EMY9_9ZZZZ</name>
<accession>A0A382EMY9</accession>
<feature type="region of interest" description="Disordered" evidence="5">
    <location>
        <begin position="46"/>
        <end position="67"/>
    </location>
</feature>
<dbReference type="Gene3D" id="3.20.20.80">
    <property type="entry name" value="Glycosidases"/>
    <property type="match status" value="1"/>
</dbReference>
<dbReference type="PANTHER" id="PTHR31297:SF41">
    <property type="entry name" value="ENDOGLUCANASE, PUTATIVE (AFU_ORTHOLOGUE AFUA_5G01830)-RELATED"/>
    <property type="match status" value="1"/>
</dbReference>
<evidence type="ECO:0000256" key="2">
    <source>
        <dbReference type="ARBA" id="ARBA00023277"/>
    </source>
</evidence>
<evidence type="ECO:0000259" key="6">
    <source>
        <dbReference type="Pfam" id="PF00150"/>
    </source>
</evidence>
<evidence type="ECO:0000256" key="5">
    <source>
        <dbReference type="SAM" id="MobiDB-lite"/>
    </source>
</evidence>
<dbReference type="Pfam" id="PF00150">
    <property type="entry name" value="Cellulase"/>
    <property type="match status" value="1"/>
</dbReference>
<gene>
    <name evidence="7" type="ORF">METZ01_LOCUS204613</name>
</gene>
<evidence type="ECO:0000256" key="4">
    <source>
        <dbReference type="ARBA" id="ARBA00023326"/>
    </source>
</evidence>
<keyword evidence="3" id="KW-0326">Glycosidase</keyword>
<dbReference type="EMBL" id="UINC01045239">
    <property type="protein sequence ID" value="SVB51759.1"/>
    <property type="molecule type" value="Genomic_DNA"/>
</dbReference>
<dbReference type="AlphaFoldDB" id="A0A382EMY9"/>
<keyword evidence="1" id="KW-0378">Hydrolase</keyword>
<dbReference type="GO" id="GO:0009986">
    <property type="term" value="C:cell surface"/>
    <property type="evidence" value="ECO:0007669"/>
    <property type="project" value="TreeGrafter"/>
</dbReference>
<proteinExistence type="predicted"/>
<sequence length="528" mass="59312">MKKLFLLLILSIFSVQGYAGSCPDGSDPVKSISDDGTYFVYKCGSNDTSKKTSNSATSSSVSADNPSSVWKDNGVSANVAKQLSRVGVNTEVNWTGIRYGADRFTAFDRGGGDLPRVSNRNSDVEQVFGDGFSHFVYIVAFNRLFTQECQLKRDYRPVCLDSDRVVAKFTSIKKQILETLIKYPDAVFVISPKPGYEIFYKGANGMNQTYWHEAFENNEEAREAFNKLWGLVSKVLSDVPDENLAFNLLNEPEFEQMKAWNKREIWQGWATEIVDVIRDISPQRTIIIEGIHKSLFAQNNGPANVIRPIPRKNIVYGFHYYQDEEWGRQDRDHLKGVSGVPLPSLNNLKSNMQQLVAYTKNYKVPVVLTEIGVNGPCDGNGPLQKDRATYSSVVYEMLVSNSIGITWWALETADGTPYQRISGDCYSDLYEKQLIPDKQLFKALRLTPVTTEAKQPSKAVVDALQIILDNEEAEKKAKEHTIFDGRYSFTISRYNEDEGSKRLGNGYIEINNGIMTVAKEGRTLDTGS</sequence>
<dbReference type="SUPFAM" id="SSF51445">
    <property type="entry name" value="(Trans)glycosidases"/>
    <property type="match status" value="1"/>
</dbReference>
<organism evidence="7">
    <name type="scientific">marine metagenome</name>
    <dbReference type="NCBI Taxonomy" id="408172"/>
    <lineage>
        <taxon>unclassified sequences</taxon>
        <taxon>metagenomes</taxon>
        <taxon>ecological metagenomes</taxon>
    </lineage>
</organism>
<reference evidence="7" key="1">
    <citation type="submission" date="2018-05" db="EMBL/GenBank/DDBJ databases">
        <authorList>
            <person name="Lanie J.A."/>
            <person name="Ng W.-L."/>
            <person name="Kazmierczak K.M."/>
            <person name="Andrzejewski T.M."/>
            <person name="Davidsen T.M."/>
            <person name="Wayne K.J."/>
            <person name="Tettelin H."/>
            <person name="Glass J.I."/>
            <person name="Rusch D."/>
            <person name="Podicherti R."/>
            <person name="Tsui H.-C.T."/>
            <person name="Winkler M.E."/>
        </authorList>
    </citation>
    <scope>NUCLEOTIDE SEQUENCE</scope>
</reference>
<dbReference type="GO" id="GO:0008422">
    <property type="term" value="F:beta-glucosidase activity"/>
    <property type="evidence" value="ECO:0007669"/>
    <property type="project" value="TreeGrafter"/>
</dbReference>
<keyword evidence="2" id="KW-0119">Carbohydrate metabolism</keyword>
<dbReference type="GO" id="GO:0009251">
    <property type="term" value="P:glucan catabolic process"/>
    <property type="evidence" value="ECO:0007669"/>
    <property type="project" value="TreeGrafter"/>
</dbReference>
<protein>
    <recommendedName>
        <fullName evidence="6">Glycoside hydrolase family 5 domain-containing protein</fullName>
    </recommendedName>
</protein>
<dbReference type="InterPro" id="IPR017853">
    <property type="entry name" value="GH"/>
</dbReference>
<feature type="domain" description="Glycoside hydrolase family 5" evidence="6">
    <location>
        <begin position="211"/>
        <end position="412"/>
    </location>
</feature>
<dbReference type="GO" id="GO:0005576">
    <property type="term" value="C:extracellular region"/>
    <property type="evidence" value="ECO:0007669"/>
    <property type="project" value="TreeGrafter"/>
</dbReference>
<dbReference type="InterPro" id="IPR001547">
    <property type="entry name" value="Glyco_hydro_5"/>
</dbReference>
<evidence type="ECO:0000313" key="7">
    <source>
        <dbReference type="EMBL" id="SVB51759.1"/>
    </source>
</evidence>
<dbReference type="InterPro" id="IPR050386">
    <property type="entry name" value="Glycosyl_hydrolase_5"/>
</dbReference>
<feature type="non-terminal residue" evidence="7">
    <location>
        <position position="528"/>
    </location>
</feature>
<keyword evidence="4" id="KW-0624">Polysaccharide degradation</keyword>
<evidence type="ECO:0000256" key="1">
    <source>
        <dbReference type="ARBA" id="ARBA00022801"/>
    </source>
</evidence>
<dbReference type="PANTHER" id="PTHR31297">
    <property type="entry name" value="GLUCAN ENDO-1,6-BETA-GLUCOSIDASE B"/>
    <property type="match status" value="1"/>
</dbReference>